<protein>
    <submittedName>
        <fullName evidence="5">LacI family DNA-binding transcriptional regulator</fullName>
    </submittedName>
</protein>
<dbReference type="Pfam" id="PF00532">
    <property type="entry name" value="Peripla_BP_1"/>
    <property type="match status" value="1"/>
</dbReference>
<dbReference type="CDD" id="cd06286">
    <property type="entry name" value="PBP1_CcpB-like"/>
    <property type="match status" value="1"/>
</dbReference>
<reference evidence="6" key="1">
    <citation type="submission" date="2017-06" db="EMBL/GenBank/DDBJ databases">
        <title>FDA dAtabase for Regulatory Grade micrObial Sequences (FDA-ARGOS): Supporting development and validation of Infectious Disease Dx tests.</title>
        <authorList>
            <person name="Goldberg B."/>
            <person name="Campos J."/>
            <person name="Tallon L."/>
            <person name="Sadzewicz L."/>
            <person name="Sengamalay N."/>
            <person name="Ott S."/>
            <person name="Godinez A."/>
            <person name="Nagaraj S."/>
            <person name="Vavikolanu K."/>
            <person name="Nadendla S."/>
            <person name="George J."/>
            <person name="Geyer C."/>
            <person name="Sichtig H."/>
        </authorList>
    </citation>
    <scope>NUCLEOTIDE SEQUENCE [LARGE SCALE GENOMIC DNA]</scope>
    <source>
        <strain evidence="6">FDAARGOS_285</strain>
    </source>
</reference>
<evidence type="ECO:0000256" key="3">
    <source>
        <dbReference type="ARBA" id="ARBA00023163"/>
    </source>
</evidence>
<dbReference type="InterPro" id="IPR000843">
    <property type="entry name" value="HTH_LacI"/>
</dbReference>
<organism evidence="5 6">
    <name type="scientific">Mammaliicoccus sciuri</name>
    <name type="common">Staphylococcus sciuri</name>
    <dbReference type="NCBI Taxonomy" id="1296"/>
    <lineage>
        <taxon>Bacteria</taxon>
        <taxon>Bacillati</taxon>
        <taxon>Bacillota</taxon>
        <taxon>Bacilli</taxon>
        <taxon>Bacillales</taxon>
        <taxon>Staphylococcaceae</taxon>
        <taxon>Mammaliicoccus</taxon>
    </lineage>
</organism>
<keyword evidence="1" id="KW-0805">Transcription regulation</keyword>
<name>A0AAI8DH85_MAMSC</name>
<accession>A0AAI8DH85</accession>
<dbReference type="Gene3D" id="3.40.50.2300">
    <property type="match status" value="2"/>
</dbReference>
<dbReference type="Pfam" id="PF00356">
    <property type="entry name" value="LacI"/>
    <property type="match status" value="1"/>
</dbReference>
<gene>
    <name evidence="5" type="ORF">CEP64_03930</name>
</gene>
<dbReference type="KEGG" id="sscu:CEP64_03930"/>
<dbReference type="SUPFAM" id="SSF47413">
    <property type="entry name" value="lambda repressor-like DNA-binding domains"/>
    <property type="match status" value="1"/>
</dbReference>
<keyword evidence="3" id="KW-0804">Transcription</keyword>
<dbReference type="AlphaFoldDB" id="A0AAI8DH85"/>
<evidence type="ECO:0000256" key="2">
    <source>
        <dbReference type="ARBA" id="ARBA00023125"/>
    </source>
</evidence>
<dbReference type="GO" id="GO:0000976">
    <property type="term" value="F:transcription cis-regulatory region binding"/>
    <property type="evidence" value="ECO:0007669"/>
    <property type="project" value="TreeGrafter"/>
</dbReference>
<dbReference type="InterPro" id="IPR028082">
    <property type="entry name" value="Peripla_BP_I"/>
</dbReference>
<dbReference type="PROSITE" id="PS50932">
    <property type="entry name" value="HTH_LACI_2"/>
    <property type="match status" value="1"/>
</dbReference>
<dbReference type="EMBL" id="CP022046">
    <property type="protein sequence ID" value="ASE33754.1"/>
    <property type="molecule type" value="Genomic_DNA"/>
</dbReference>
<evidence type="ECO:0000259" key="4">
    <source>
        <dbReference type="PROSITE" id="PS50932"/>
    </source>
</evidence>
<dbReference type="GO" id="GO:0003700">
    <property type="term" value="F:DNA-binding transcription factor activity"/>
    <property type="evidence" value="ECO:0007669"/>
    <property type="project" value="TreeGrafter"/>
</dbReference>
<dbReference type="SMART" id="SM00354">
    <property type="entry name" value="HTH_LACI"/>
    <property type="match status" value="1"/>
</dbReference>
<dbReference type="InterPro" id="IPR010982">
    <property type="entry name" value="Lambda_DNA-bd_dom_sf"/>
</dbReference>
<dbReference type="Gene3D" id="1.10.260.40">
    <property type="entry name" value="lambda repressor-like DNA-binding domains"/>
    <property type="match status" value="1"/>
</dbReference>
<dbReference type="SUPFAM" id="SSF53822">
    <property type="entry name" value="Periplasmic binding protein-like I"/>
    <property type="match status" value="1"/>
</dbReference>
<dbReference type="PANTHER" id="PTHR30146">
    <property type="entry name" value="LACI-RELATED TRANSCRIPTIONAL REPRESSOR"/>
    <property type="match status" value="1"/>
</dbReference>
<dbReference type="CDD" id="cd01392">
    <property type="entry name" value="HTH_LacI"/>
    <property type="match status" value="1"/>
</dbReference>
<dbReference type="InterPro" id="IPR001761">
    <property type="entry name" value="Peripla_BP/Lac1_sug-bd_dom"/>
</dbReference>
<sequence length="323" mass="37104">MQMTNLKKVAKRAGVSPSTVSRVINNHPYVNEEKRQKVLDTIEELNYIPNINAIHLKKGKTNLIGVVLPFSNHPYFSQLIQGISEEAIKSNKKIVLFQTAYDTDQEIDALEMLKLKQIDALIICSRNISLNIVEQYIEYGPISIFENISNSKFRTTYIDHYNAFKQALNHLYNNGHRHIACAINRRNSTSSILRIQAYKDFCSENSITYNDQDIYENFVLLEDGQRLAQEIENKENPTTAIVVSGDNTAAGLFISLDEEKKKNISIIGFENHKISKLLNLTTIEIPLFQIGKSLFNQLYEDKLNNYLFETKLIKRNSVFKLNH</sequence>
<proteinExistence type="predicted"/>
<evidence type="ECO:0000313" key="5">
    <source>
        <dbReference type="EMBL" id="ASE33754.1"/>
    </source>
</evidence>
<evidence type="ECO:0000313" key="6">
    <source>
        <dbReference type="Proteomes" id="UP000197058"/>
    </source>
</evidence>
<dbReference type="PANTHER" id="PTHR30146:SF105">
    <property type="entry name" value="CATABOLITE CONTROL PROTEIN B"/>
    <property type="match status" value="1"/>
</dbReference>
<dbReference type="Proteomes" id="UP000197058">
    <property type="component" value="Chromosome"/>
</dbReference>
<feature type="domain" description="HTH lacI-type" evidence="4">
    <location>
        <begin position="4"/>
        <end position="58"/>
    </location>
</feature>
<keyword evidence="2 5" id="KW-0238">DNA-binding</keyword>
<evidence type="ECO:0000256" key="1">
    <source>
        <dbReference type="ARBA" id="ARBA00023015"/>
    </source>
</evidence>